<dbReference type="PROSITE" id="PS50110">
    <property type="entry name" value="RESPONSE_REGULATORY"/>
    <property type="match status" value="1"/>
</dbReference>
<evidence type="ECO:0000256" key="2">
    <source>
        <dbReference type="ARBA" id="ARBA00023015"/>
    </source>
</evidence>
<dbReference type="PANTHER" id="PTHR44591:SF3">
    <property type="entry name" value="RESPONSE REGULATORY DOMAIN-CONTAINING PROTEIN"/>
    <property type="match status" value="1"/>
</dbReference>
<proteinExistence type="predicted"/>
<reference evidence="5" key="1">
    <citation type="journal article" date="2014" name="Front. Microbiol.">
        <title>High frequency of phylogenetically diverse reductive dehalogenase-homologous genes in deep subseafloor sedimentary metagenomes.</title>
        <authorList>
            <person name="Kawai M."/>
            <person name="Futagami T."/>
            <person name="Toyoda A."/>
            <person name="Takaki Y."/>
            <person name="Nishi S."/>
            <person name="Hori S."/>
            <person name="Arai W."/>
            <person name="Tsubouchi T."/>
            <person name="Morono Y."/>
            <person name="Uchiyama I."/>
            <person name="Ito T."/>
            <person name="Fujiyama A."/>
            <person name="Inagaki F."/>
            <person name="Takami H."/>
        </authorList>
    </citation>
    <scope>NUCLEOTIDE SEQUENCE</scope>
    <source>
        <strain evidence="5">Expedition CK06-06</strain>
    </source>
</reference>
<dbReference type="Gene3D" id="3.40.50.2300">
    <property type="match status" value="1"/>
</dbReference>
<dbReference type="InterPro" id="IPR050595">
    <property type="entry name" value="Bact_response_regulator"/>
</dbReference>
<dbReference type="FunFam" id="3.40.50.2300:FF:000018">
    <property type="entry name" value="DNA-binding transcriptional regulator NtrC"/>
    <property type="match status" value="1"/>
</dbReference>
<keyword evidence="2" id="KW-0805">Transcription regulation</keyword>
<dbReference type="AlphaFoldDB" id="X1VNL9"/>
<name>X1VNL9_9ZZZZ</name>
<sequence length="191" mass="21138">MVNQKERILIVDDEPATRKLITRILSEEGYQCEEADSAVQVLDRLRSNKTELVILDIRMPGKSGIELLPEIKAGHPDTAVIMVTAVVEIPSAVQCMKLGAEDYICKPFKVDELALTVESALHKRKLQIKANRKQQCPEDAIPPMTKDKVLACLNSIETPLELKNAITIYAGKPVLGIRIAQGVLTERENLG</sequence>
<feature type="domain" description="Response regulatory" evidence="4">
    <location>
        <begin position="7"/>
        <end position="121"/>
    </location>
</feature>
<dbReference type="SMART" id="SM00448">
    <property type="entry name" value="REC"/>
    <property type="match status" value="1"/>
</dbReference>
<dbReference type="SUPFAM" id="SSF52172">
    <property type="entry name" value="CheY-like"/>
    <property type="match status" value="1"/>
</dbReference>
<protein>
    <recommendedName>
        <fullName evidence="4">Response regulatory domain-containing protein</fullName>
    </recommendedName>
</protein>
<dbReference type="InterPro" id="IPR001789">
    <property type="entry name" value="Sig_transdc_resp-reg_receiver"/>
</dbReference>
<evidence type="ECO:0000313" key="5">
    <source>
        <dbReference type="EMBL" id="GAJ21422.1"/>
    </source>
</evidence>
<comment type="caution">
    <text evidence="5">The sequence shown here is derived from an EMBL/GenBank/DDBJ whole genome shotgun (WGS) entry which is preliminary data.</text>
</comment>
<keyword evidence="1" id="KW-0597">Phosphoprotein</keyword>
<feature type="non-terminal residue" evidence="5">
    <location>
        <position position="191"/>
    </location>
</feature>
<gene>
    <name evidence="5" type="ORF">S12H4_57151</name>
</gene>
<dbReference type="Pfam" id="PF00072">
    <property type="entry name" value="Response_reg"/>
    <property type="match status" value="1"/>
</dbReference>
<dbReference type="InterPro" id="IPR011006">
    <property type="entry name" value="CheY-like_superfamily"/>
</dbReference>
<dbReference type="PANTHER" id="PTHR44591">
    <property type="entry name" value="STRESS RESPONSE REGULATOR PROTEIN 1"/>
    <property type="match status" value="1"/>
</dbReference>
<dbReference type="GO" id="GO:0000160">
    <property type="term" value="P:phosphorelay signal transduction system"/>
    <property type="evidence" value="ECO:0007669"/>
    <property type="project" value="InterPro"/>
</dbReference>
<evidence type="ECO:0000256" key="3">
    <source>
        <dbReference type="ARBA" id="ARBA00023163"/>
    </source>
</evidence>
<evidence type="ECO:0000259" key="4">
    <source>
        <dbReference type="PROSITE" id="PS50110"/>
    </source>
</evidence>
<organism evidence="5">
    <name type="scientific">marine sediment metagenome</name>
    <dbReference type="NCBI Taxonomy" id="412755"/>
    <lineage>
        <taxon>unclassified sequences</taxon>
        <taxon>metagenomes</taxon>
        <taxon>ecological metagenomes</taxon>
    </lineage>
</organism>
<keyword evidence="3" id="KW-0804">Transcription</keyword>
<evidence type="ECO:0000256" key="1">
    <source>
        <dbReference type="ARBA" id="ARBA00022553"/>
    </source>
</evidence>
<accession>X1VNL9</accession>
<dbReference type="EMBL" id="BARW01036910">
    <property type="protein sequence ID" value="GAJ21422.1"/>
    <property type="molecule type" value="Genomic_DNA"/>
</dbReference>